<evidence type="ECO:0000313" key="2">
    <source>
        <dbReference type="EMBL" id="KAK9949511.1"/>
    </source>
</evidence>
<evidence type="ECO:0000313" key="3">
    <source>
        <dbReference type="Proteomes" id="UP001457282"/>
    </source>
</evidence>
<feature type="region of interest" description="Disordered" evidence="1">
    <location>
        <begin position="112"/>
        <end position="144"/>
    </location>
</feature>
<feature type="region of interest" description="Disordered" evidence="1">
    <location>
        <begin position="185"/>
        <end position="220"/>
    </location>
</feature>
<sequence>MAVPKLTTTSPFASRVHYQTSNLCPVQSRLHSHHHVLTFTNSISPKSSPQPHQAAAYLNLPHFHSIRAIPNQPAPPFSANTVQPFNNHSITIIIQSPIIQDSDHRDLITAHFDKPRPHLSRRTSCAVPTPCSSAASKSPGRADRFLRRRRREPKPFPGAPPPLLARAPALLAASCPVLSNSAVAAPLTPPPHALEEPRPPRLPHSPCPFCPVQKSPPGLL</sequence>
<reference evidence="2 3" key="1">
    <citation type="journal article" date="2023" name="G3 (Bethesda)">
        <title>A chromosome-length genome assembly and annotation of blackberry (Rubus argutus, cv. 'Hillquist').</title>
        <authorList>
            <person name="Bruna T."/>
            <person name="Aryal R."/>
            <person name="Dudchenko O."/>
            <person name="Sargent D.J."/>
            <person name="Mead D."/>
            <person name="Buti M."/>
            <person name="Cavallini A."/>
            <person name="Hytonen T."/>
            <person name="Andres J."/>
            <person name="Pham M."/>
            <person name="Weisz D."/>
            <person name="Mascagni F."/>
            <person name="Usai G."/>
            <person name="Natali L."/>
            <person name="Bassil N."/>
            <person name="Fernandez G.E."/>
            <person name="Lomsadze A."/>
            <person name="Armour M."/>
            <person name="Olukolu B."/>
            <person name="Poorten T."/>
            <person name="Britton C."/>
            <person name="Davik J."/>
            <person name="Ashrafi H."/>
            <person name="Aiden E.L."/>
            <person name="Borodovsky M."/>
            <person name="Worthington M."/>
        </authorList>
    </citation>
    <scope>NUCLEOTIDE SEQUENCE [LARGE SCALE GENOMIC DNA]</scope>
    <source>
        <strain evidence="2">PI 553951</strain>
    </source>
</reference>
<name>A0AAW1YLK5_RUBAR</name>
<evidence type="ECO:0000256" key="1">
    <source>
        <dbReference type="SAM" id="MobiDB-lite"/>
    </source>
</evidence>
<dbReference type="EMBL" id="JBEDUW010000001">
    <property type="protein sequence ID" value="KAK9949511.1"/>
    <property type="molecule type" value="Genomic_DNA"/>
</dbReference>
<dbReference type="Proteomes" id="UP001457282">
    <property type="component" value="Unassembled WGS sequence"/>
</dbReference>
<organism evidence="2 3">
    <name type="scientific">Rubus argutus</name>
    <name type="common">Southern blackberry</name>
    <dbReference type="NCBI Taxonomy" id="59490"/>
    <lineage>
        <taxon>Eukaryota</taxon>
        <taxon>Viridiplantae</taxon>
        <taxon>Streptophyta</taxon>
        <taxon>Embryophyta</taxon>
        <taxon>Tracheophyta</taxon>
        <taxon>Spermatophyta</taxon>
        <taxon>Magnoliopsida</taxon>
        <taxon>eudicotyledons</taxon>
        <taxon>Gunneridae</taxon>
        <taxon>Pentapetalae</taxon>
        <taxon>rosids</taxon>
        <taxon>fabids</taxon>
        <taxon>Rosales</taxon>
        <taxon>Rosaceae</taxon>
        <taxon>Rosoideae</taxon>
        <taxon>Rosoideae incertae sedis</taxon>
        <taxon>Rubus</taxon>
    </lineage>
</organism>
<comment type="caution">
    <text evidence="2">The sequence shown here is derived from an EMBL/GenBank/DDBJ whole genome shotgun (WGS) entry which is preliminary data.</text>
</comment>
<accession>A0AAW1YLK5</accession>
<keyword evidence="3" id="KW-1185">Reference proteome</keyword>
<protein>
    <submittedName>
        <fullName evidence="2">Uncharacterized protein</fullName>
    </submittedName>
</protein>
<gene>
    <name evidence="2" type="ORF">M0R45_005029</name>
</gene>
<dbReference type="AlphaFoldDB" id="A0AAW1YLK5"/>
<feature type="compositionally biased region" description="Pro residues" evidence="1">
    <location>
        <begin position="200"/>
        <end position="209"/>
    </location>
</feature>
<proteinExistence type="predicted"/>